<evidence type="ECO:0000313" key="3">
    <source>
        <dbReference type="Proteomes" id="UP000294911"/>
    </source>
</evidence>
<proteinExistence type="inferred from homology"/>
<name>A0A4R2QFF3_9PSEU</name>
<dbReference type="EMBL" id="SLXQ01000011">
    <property type="protein sequence ID" value="TCP47860.1"/>
    <property type="molecule type" value="Genomic_DNA"/>
</dbReference>
<dbReference type="AlphaFoldDB" id="A0A4R2QFF3"/>
<dbReference type="RefSeq" id="WP_132879001.1">
    <property type="nucleotide sequence ID" value="NZ_SLXQ01000011.1"/>
</dbReference>
<dbReference type="Gene3D" id="3.40.50.12500">
    <property type="match status" value="1"/>
</dbReference>
<accession>A0A4R2QFF3</accession>
<dbReference type="InterPro" id="IPR015942">
    <property type="entry name" value="Asp/Glu/hydantoin_racemase"/>
</dbReference>
<sequence length="260" mass="27126">MQLTYLLPAPMHATELGVAEMRRRAGLLAEWASAGTTVTVSAVDSGPASVESAFEEYLAIPAMGARLRSAENNGADATVVGCFGDPGLDGLREIATRPVVGPASAGMALAATLGHQFSVVTVTASVRPLLRRLAWETGVLGALGEVRAVELSVLEINNDHEAAHGALRAECARLLDTTDTDTIVLGCMSMGFLGAAERLTEELGAPVVNPVRAALHQAEALHRMGLAHSRRAYHRPPKLADGDSIAVLAHQADGPMEVTA</sequence>
<dbReference type="OrthoDB" id="9791723at2"/>
<dbReference type="PANTHER" id="PTHR28047">
    <property type="entry name" value="PROTEIN DCG1"/>
    <property type="match status" value="1"/>
</dbReference>
<dbReference type="GO" id="GO:0047661">
    <property type="term" value="F:amino-acid racemase activity"/>
    <property type="evidence" value="ECO:0007669"/>
    <property type="project" value="InterPro"/>
</dbReference>
<keyword evidence="3" id="KW-1185">Reference proteome</keyword>
<dbReference type="InterPro" id="IPR052186">
    <property type="entry name" value="Hydantoin_racemase-like"/>
</dbReference>
<dbReference type="Pfam" id="PF01177">
    <property type="entry name" value="Asp_Glu_race"/>
    <property type="match status" value="1"/>
</dbReference>
<gene>
    <name evidence="2" type="ORF">EV191_11165</name>
</gene>
<comment type="similarity">
    <text evidence="1">Belongs to the HyuE racemase family.</text>
</comment>
<reference evidence="2 3" key="1">
    <citation type="submission" date="2019-03" db="EMBL/GenBank/DDBJ databases">
        <title>Genomic Encyclopedia of Type Strains, Phase IV (KMG-IV): sequencing the most valuable type-strain genomes for metagenomic binning, comparative biology and taxonomic classification.</title>
        <authorList>
            <person name="Goeker M."/>
        </authorList>
    </citation>
    <scope>NUCLEOTIDE SEQUENCE [LARGE SCALE GENOMIC DNA]</scope>
    <source>
        <strain evidence="2 3">DSM 45765</strain>
    </source>
</reference>
<dbReference type="Proteomes" id="UP000294911">
    <property type="component" value="Unassembled WGS sequence"/>
</dbReference>
<dbReference type="PANTHER" id="PTHR28047:SF5">
    <property type="entry name" value="PROTEIN DCG1"/>
    <property type="match status" value="1"/>
</dbReference>
<dbReference type="InterPro" id="IPR053714">
    <property type="entry name" value="Iso_Racemase_Enz_sf"/>
</dbReference>
<protein>
    <submittedName>
        <fullName evidence="2">Allantoin racemase</fullName>
    </submittedName>
</protein>
<evidence type="ECO:0000256" key="1">
    <source>
        <dbReference type="ARBA" id="ARBA00038414"/>
    </source>
</evidence>
<organism evidence="2 3">
    <name type="scientific">Tamaricihabitans halophyticus</name>
    <dbReference type="NCBI Taxonomy" id="1262583"/>
    <lineage>
        <taxon>Bacteria</taxon>
        <taxon>Bacillati</taxon>
        <taxon>Actinomycetota</taxon>
        <taxon>Actinomycetes</taxon>
        <taxon>Pseudonocardiales</taxon>
        <taxon>Pseudonocardiaceae</taxon>
        <taxon>Tamaricihabitans</taxon>
    </lineage>
</organism>
<comment type="caution">
    <text evidence="2">The sequence shown here is derived from an EMBL/GenBank/DDBJ whole genome shotgun (WGS) entry which is preliminary data.</text>
</comment>
<evidence type="ECO:0000313" key="2">
    <source>
        <dbReference type="EMBL" id="TCP47860.1"/>
    </source>
</evidence>